<evidence type="ECO:0000256" key="35">
    <source>
        <dbReference type="ARBA" id="ARBA00076494"/>
    </source>
</evidence>
<comment type="catalytic activity">
    <reaction evidence="29">
        <text>L-lysyl(36)-[histone H3] + 3 S-adenosyl-L-methionine = N(6),N(6),N(6)-trimethyl-L-lysyl(36)-[histone H3] + 3 S-adenosyl-L-homocysteine + 3 H(+)</text>
        <dbReference type="Rhea" id="RHEA:60324"/>
        <dbReference type="Rhea" id="RHEA-COMP:9785"/>
        <dbReference type="Rhea" id="RHEA-COMP:15536"/>
        <dbReference type="ChEBI" id="CHEBI:15378"/>
        <dbReference type="ChEBI" id="CHEBI:29969"/>
        <dbReference type="ChEBI" id="CHEBI:57856"/>
        <dbReference type="ChEBI" id="CHEBI:59789"/>
        <dbReference type="ChEBI" id="CHEBI:61961"/>
        <dbReference type="EC" id="2.1.1.359"/>
    </reaction>
    <physiologicalReaction direction="left-to-right" evidence="29">
        <dbReference type="Rhea" id="RHEA:60325"/>
    </physiologicalReaction>
</comment>
<evidence type="ECO:0000256" key="23">
    <source>
        <dbReference type="ARBA" id="ARBA00023163"/>
    </source>
</evidence>
<feature type="domain" description="KRAB" evidence="45">
    <location>
        <begin position="26"/>
        <end position="96"/>
    </location>
</feature>
<keyword evidence="16" id="KW-0677">Repeat</keyword>
<evidence type="ECO:0000256" key="39">
    <source>
        <dbReference type="ARBA" id="ARBA00080805"/>
    </source>
</evidence>
<dbReference type="EC" id="2.1.1.359" evidence="5"/>
<evidence type="ECO:0000256" key="38">
    <source>
        <dbReference type="ARBA" id="ARBA00080666"/>
    </source>
</evidence>
<dbReference type="GO" id="GO:0005654">
    <property type="term" value="C:nucleoplasm"/>
    <property type="evidence" value="ECO:0007669"/>
    <property type="project" value="UniProtKB-ARBA"/>
</dbReference>
<dbReference type="CDD" id="cd07765">
    <property type="entry name" value="KRAB_A-box"/>
    <property type="match status" value="1"/>
</dbReference>
<dbReference type="GO" id="GO:0010844">
    <property type="term" value="F:recombination hotspot binding"/>
    <property type="evidence" value="ECO:0007669"/>
    <property type="project" value="UniProtKB-ARBA"/>
</dbReference>
<feature type="domain" description="C2H2-type" evidence="43">
    <location>
        <begin position="776"/>
        <end position="803"/>
    </location>
</feature>
<evidence type="ECO:0000256" key="17">
    <source>
        <dbReference type="ARBA" id="ARBA00022771"/>
    </source>
</evidence>
<evidence type="ECO:0000256" key="14">
    <source>
        <dbReference type="ARBA" id="ARBA00022691"/>
    </source>
</evidence>
<keyword evidence="12" id="KW-0489">Methyltransferase</keyword>
<evidence type="ECO:0000256" key="28">
    <source>
        <dbReference type="ARBA" id="ARBA00048710"/>
    </source>
</evidence>
<keyword evidence="25" id="KW-0469">Meiosis</keyword>
<evidence type="ECO:0000256" key="9">
    <source>
        <dbReference type="ARBA" id="ARBA00012188"/>
    </source>
</evidence>
<comment type="catalytic activity">
    <reaction evidence="28">
        <text>N(6)-methyl-L-lysyl(20)-[histone H4] + S-adenosyl-L-methionine = N(6),N(6)-dimethyl-L-lysyl(20)-[histone H4] + S-adenosyl-L-homocysteine + H(+)</text>
        <dbReference type="Rhea" id="RHEA:60348"/>
        <dbReference type="Rhea" id="RHEA-COMP:15555"/>
        <dbReference type="Rhea" id="RHEA-COMP:15556"/>
        <dbReference type="ChEBI" id="CHEBI:15378"/>
        <dbReference type="ChEBI" id="CHEBI:57856"/>
        <dbReference type="ChEBI" id="CHEBI:59789"/>
        <dbReference type="ChEBI" id="CHEBI:61929"/>
        <dbReference type="ChEBI" id="CHEBI:61976"/>
        <dbReference type="EC" id="2.1.1.362"/>
    </reaction>
    <physiologicalReaction direction="left-to-right" evidence="28">
        <dbReference type="Rhea" id="RHEA:60349"/>
    </physiologicalReaction>
</comment>
<dbReference type="Pfam" id="PF21225">
    <property type="entry name" value="zf-C2H2_5"/>
    <property type="match status" value="1"/>
</dbReference>
<dbReference type="SMART" id="SM00349">
    <property type="entry name" value="KRAB"/>
    <property type="match status" value="1"/>
</dbReference>
<feature type="domain" description="KRAB-related" evidence="46">
    <location>
        <begin position="23"/>
        <end position="86"/>
    </location>
</feature>
<dbReference type="InterPro" id="IPR001214">
    <property type="entry name" value="SET_dom"/>
</dbReference>
<evidence type="ECO:0000256" key="21">
    <source>
        <dbReference type="ARBA" id="ARBA00023125"/>
    </source>
</evidence>
<evidence type="ECO:0000313" key="47">
    <source>
        <dbReference type="Ensembl" id="ENSSSCP00040015953.1"/>
    </source>
</evidence>
<dbReference type="InterPro" id="IPR044417">
    <property type="entry name" value="PRDM7_9_PR-SET"/>
</dbReference>
<dbReference type="Gene3D" id="6.10.140.140">
    <property type="match status" value="1"/>
</dbReference>
<dbReference type="PANTHER" id="PTHR24393">
    <property type="entry name" value="ZINC FINGER PROTEIN"/>
    <property type="match status" value="1"/>
</dbReference>
<dbReference type="InterPro" id="IPR013087">
    <property type="entry name" value="Znf_C2H2_type"/>
</dbReference>
<dbReference type="GO" id="GO:0140949">
    <property type="term" value="F:histone H3K9 trimethyltransferase activity"/>
    <property type="evidence" value="ECO:0007669"/>
    <property type="project" value="UniProtKB-EC"/>
</dbReference>
<keyword evidence="10" id="KW-0158">Chromosome</keyword>
<feature type="compositionally biased region" description="Basic and acidic residues" evidence="42">
    <location>
        <begin position="458"/>
        <end position="470"/>
    </location>
</feature>
<dbReference type="Pfam" id="PF21549">
    <property type="entry name" value="PRDM2_PR"/>
    <property type="match status" value="1"/>
</dbReference>
<evidence type="ECO:0000256" key="30">
    <source>
        <dbReference type="ARBA" id="ARBA00052676"/>
    </source>
</evidence>
<dbReference type="GO" id="GO:0140941">
    <property type="term" value="F:histone H4K20me methyltransferase activity"/>
    <property type="evidence" value="ECO:0007669"/>
    <property type="project" value="UniProtKB-EC"/>
</dbReference>
<feature type="domain" description="C2H2-type" evidence="43">
    <location>
        <begin position="392"/>
        <end position="420"/>
    </location>
</feature>
<evidence type="ECO:0000256" key="7">
    <source>
        <dbReference type="ARBA" id="ARBA00012183"/>
    </source>
</evidence>
<dbReference type="InterPro" id="IPR003655">
    <property type="entry name" value="aKRAB"/>
</dbReference>
<dbReference type="EC" id="2.1.1.362" evidence="9"/>
<evidence type="ECO:0000256" key="18">
    <source>
        <dbReference type="ARBA" id="ARBA00022833"/>
    </source>
</evidence>
<reference evidence="47" key="1">
    <citation type="submission" date="2025-08" db="UniProtKB">
        <authorList>
            <consortium name="Ensembl"/>
        </authorList>
    </citation>
    <scope>IDENTIFICATION</scope>
</reference>
<evidence type="ECO:0000256" key="5">
    <source>
        <dbReference type="ARBA" id="ARBA00012178"/>
    </source>
</evidence>
<dbReference type="SMART" id="SM00355">
    <property type="entry name" value="ZnF_C2H2"/>
    <property type="match status" value="13"/>
</dbReference>
<organism evidence="47 48">
    <name type="scientific">Sus scrofa</name>
    <name type="common">Pig</name>
    <dbReference type="NCBI Taxonomy" id="9823"/>
    <lineage>
        <taxon>Eukaryota</taxon>
        <taxon>Metazoa</taxon>
        <taxon>Chordata</taxon>
        <taxon>Craniata</taxon>
        <taxon>Vertebrata</taxon>
        <taxon>Euteleostomi</taxon>
        <taxon>Mammalia</taxon>
        <taxon>Eutheria</taxon>
        <taxon>Laurasiatheria</taxon>
        <taxon>Artiodactyla</taxon>
        <taxon>Suina</taxon>
        <taxon>Suidae</taxon>
        <taxon>Sus</taxon>
    </lineage>
</organism>
<evidence type="ECO:0000256" key="1">
    <source>
        <dbReference type="ARBA" id="ARBA00003767"/>
    </source>
</evidence>
<comment type="catalytic activity">
    <reaction evidence="31">
        <text>L-lysyl(4)-[histone H3] + 3 S-adenosyl-L-methionine = N(6),N(6),N(6)-trimethyl-L-lysyl(4)-[histone H3] + 3 S-adenosyl-L-homocysteine + 3 H(+)</text>
        <dbReference type="Rhea" id="RHEA:60260"/>
        <dbReference type="Rhea" id="RHEA-COMP:15537"/>
        <dbReference type="Rhea" id="RHEA-COMP:15547"/>
        <dbReference type="ChEBI" id="CHEBI:15378"/>
        <dbReference type="ChEBI" id="CHEBI:29969"/>
        <dbReference type="ChEBI" id="CHEBI:57856"/>
        <dbReference type="ChEBI" id="CHEBI:59789"/>
        <dbReference type="ChEBI" id="CHEBI:61961"/>
        <dbReference type="EC" id="2.1.1.354"/>
    </reaction>
    <physiologicalReaction direction="left-to-right" evidence="31">
        <dbReference type="Rhea" id="RHEA:60261"/>
    </physiologicalReaction>
</comment>
<evidence type="ECO:0000256" key="8">
    <source>
        <dbReference type="ARBA" id="ARBA00012187"/>
    </source>
</evidence>
<dbReference type="FunFam" id="3.30.160.60:FF:000601">
    <property type="entry name" value="Histone-lysine N-methyltransferase PRDM9"/>
    <property type="match status" value="9"/>
</dbReference>
<dbReference type="EC" id="2.1.1.355" evidence="7"/>
<keyword evidence="24" id="KW-0539">Nucleus</keyword>
<dbReference type="PANTHER" id="PTHR24393:SF100">
    <property type="entry name" value="ZINC FINGER PROTEIN-RELATED"/>
    <property type="match status" value="1"/>
</dbReference>
<evidence type="ECO:0000256" key="19">
    <source>
        <dbReference type="ARBA" id="ARBA00022853"/>
    </source>
</evidence>
<dbReference type="Gene3D" id="3.30.160.60">
    <property type="entry name" value="Classic Zinc Finger"/>
    <property type="match status" value="13"/>
</dbReference>
<dbReference type="GO" id="GO:0140999">
    <property type="term" value="F:histone H3K4 trimethyltransferase activity"/>
    <property type="evidence" value="ECO:0007669"/>
    <property type="project" value="UniProtKB-EC"/>
</dbReference>
<dbReference type="Pfam" id="PF09514">
    <property type="entry name" value="SSXRD"/>
    <property type="match status" value="1"/>
</dbReference>
<dbReference type="FunFam" id="3.30.160.60:FF:001312">
    <property type="entry name" value="Histone-lysine N-methyltransferase PRDM9"/>
    <property type="match status" value="1"/>
</dbReference>
<evidence type="ECO:0000259" key="46">
    <source>
        <dbReference type="PROSITE" id="PS50806"/>
    </source>
</evidence>
<comment type="catalytic activity">
    <reaction evidence="27">
        <text>L-lysyl(20)-[histone H4] + S-adenosyl-L-methionine = N(6)-methyl-L-lysyl(20)-[histone H4] + S-adenosyl-L-homocysteine + H(+)</text>
        <dbReference type="Rhea" id="RHEA:60344"/>
        <dbReference type="Rhea" id="RHEA-COMP:15554"/>
        <dbReference type="Rhea" id="RHEA-COMP:15555"/>
        <dbReference type="ChEBI" id="CHEBI:15378"/>
        <dbReference type="ChEBI" id="CHEBI:29969"/>
        <dbReference type="ChEBI" id="CHEBI:57856"/>
        <dbReference type="ChEBI" id="CHEBI:59789"/>
        <dbReference type="ChEBI" id="CHEBI:61929"/>
        <dbReference type="EC" id="2.1.1.361"/>
    </reaction>
    <physiologicalReaction direction="left-to-right" evidence="27">
        <dbReference type="Rhea" id="RHEA:60345"/>
    </physiologicalReaction>
</comment>
<dbReference type="SUPFAM" id="SSF82199">
    <property type="entry name" value="SET domain"/>
    <property type="match status" value="1"/>
</dbReference>
<feature type="region of interest" description="Disordered" evidence="42">
    <location>
        <begin position="1"/>
        <end position="23"/>
    </location>
</feature>
<dbReference type="AlphaFoldDB" id="A0A8D1E4H3"/>
<evidence type="ECO:0000256" key="2">
    <source>
        <dbReference type="ARBA" id="ARBA00004123"/>
    </source>
</evidence>
<dbReference type="GO" id="GO:0035825">
    <property type="term" value="P:homologous recombination"/>
    <property type="evidence" value="ECO:0007669"/>
    <property type="project" value="UniProtKB-ARBA"/>
</dbReference>
<comment type="similarity">
    <text evidence="4">Belongs to the krueppel C2H2-type zinc-finger protein family.</text>
</comment>
<evidence type="ECO:0000256" key="27">
    <source>
        <dbReference type="ARBA" id="ARBA00048226"/>
    </source>
</evidence>
<evidence type="ECO:0000256" key="3">
    <source>
        <dbReference type="ARBA" id="ARBA00004286"/>
    </source>
</evidence>
<evidence type="ECO:0000256" key="40">
    <source>
        <dbReference type="ARBA" id="ARBA00082173"/>
    </source>
</evidence>
<evidence type="ECO:0000256" key="12">
    <source>
        <dbReference type="ARBA" id="ARBA00022603"/>
    </source>
</evidence>
<dbReference type="FunFam" id="3.30.160.60:FF:000155">
    <property type="entry name" value="zinc finger protein 133 isoform X1"/>
    <property type="match status" value="2"/>
</dbReference>
<protein>
    <recommendedName>
        <fullName evidence="32">Histone-lysine N-methyltransferase PRDM9</fullName>
        <ecNumber evidence="6">2.1.1.354</ecNumber>
        <ecNumber evidence="7">2.1.1.355</ecNumber>
        <ecNumber evidence="5">2.1.1.359</ecNumber>
        <ecNumber evidence="8">2.1.1.361</ecNumber>
        <ecNumber evidence="9">2.1.1.362</ecNumber>
    </recommendedName>
    <alternativeName>
        <fullName evidence="34">PR domain zinc finger protein 9</fullName>
    </alternativeName>
    <alternativeName>
        <fullName evidence="40">PR domain-containing protein 9</fullName>
    </alternativeName>
    <alternativeName>
        <fullName evidence="36">Protein-lysine N-methyltransferase PRDM9</fullName>
    </alternativeName>
    <alternativeName>
        <fullName evidence="37">[histone H3]-lysine36 N-trimethyltransferase PRDM9</fullName>
    </alternativeName>
    <alternativeName>
        <fullName evidence="38">[histone H3]-lysine4 N-trimethyltransferase PRDM9</fullName>
    </alternativeName>
    <alternativeName>
        <fullName evidence="33">[histone H3]-lysine9 N-trimethyltransferase PRDM9</fullName>
    </alternativeName>
    <alternativeName>
        <fullName evidence="35">[histone H4]-N-methyl-L-lysine20 N-methyltransferase PRDM9</fullName>
    </alternativeName>
    <alternativeName>
        <fullName evidence="39">[histone H4]-lysine20 N-methyltransferase PRDM9</fullName>
    </alternativeName>
</protein>
<dbReference type="SUPFAM" id="SSF109640">
    <property type="entry name" value="KRAB domain (Kruppel-associated box)"/>
    <property type="match status" value="1"/>
</dbReference>
<evidence type="ECO:0000256" key="29">
    <source>
        <dbReference type="ARBA" id="ARBA00050525"/>
    </source>
</evidence>
<evidence type="ECO:0000256" key="32">
    <source>
        <dbReference type="ARBA" id="ARBA00072902"/>
    </source>
</evidence>
<evidence type="ECO:0000256" key="22">
    <source>
        <dbReference type="ARBA" id="ARBA00023159"/>
    </source>
</evidence>
<keyword evidence="19" id="KW-0156">Chromatin regulator</keyword>
<dbReference type="Pfam" id="PF00096">
    <property type="entry name" value="zf-C2H2"/>
    <property type="match status" value="11"/>
</dbReference>
<proteinExistence type="inferred from homology"/>
<evidence type="ECO:0000256" key="11">
    <source>
        <dbReference type="ARBA" id="ARBA00022481"/>
    </source>
</evidence>
<dbReference type="InterPro" id="IPR001909">
    <property type="entry name" value="KRAB"/>
</dbReference>
<dbReference type="SUPFAM" id="SSF57667">
    <property type="entry name" value="beta-beta-alpha zinc fingers"/>
    <property type="match status" value="8"/>
</dbReference>
<dbReference type="InterPro" id="IPR036236">
    <property type="entry name" value="Znf_C2H2_sf"/>
</dbReference>
<keyword evidence="18" id="KW-0862">Zinc</keyword>
<dbReference type="EC" id="2.1.1.354" evidence="6"/>
<dbReference type="Proteomes" id="UP000694722">
    <property type="component" value="Unplaced"/>
</dbReference>
<dbReference type="PROSITE" id="PS00028">
    <property type="entry name" value="ZINC_FINGER_C2H2_1"/>
    <property type="match status" value="12"/>
</dbReference>
<evidence type="ECO:0000259" key="44">
    <source>
        <dbReference type="PROSITE" id="PS50280"/>
    </source>
</evidence>
<keyword evidence="17 41" id="KW-0863">Zinc-finger</keyword>
<dbReference type="FunFam" id="3.30.160.60:FF:000661">
    <property type="entry name" value="paternally-expressed gene 3 protein-like"/>
    <property type="match status" value="1"/>
</dbReference>
<evidence type="ECO:0000259" key="45">
    <source>
        <dbReference type="PROSITE" id="PS50805"/>
    </source>
</evidence>
<dbReference type="GO" id="GO:0140955">
    <property type="term" value="F:histone H3K36 trimethyltransferase activity"/>
    <property type="evidence" value="ECO:0007669"/>
    <property type="project" value="UniProtKB-EC"/>
</dbReference>
<feature type="domain" description="C2H2-type" evidence="43">
    <location>
        <begin position="608"/>
        <end position="635"/>
    </location>
</feature>
<keyword evidence="11" id="KW-0488">Methylation</keyword>
<dbReference type="GO" id="GO:0008270">
    <property type="term" value="F:zinc ion binding"/>
    <property type="evidence" value="ECO:0007669"/>
    <property type="project" value="UniProtKB-KW"/>
</dbReference>
<name>A0A8D1E4H3_PIG</name>
<keyword evidence="21" id="KW-0238">DNA-binding</keyword>
<dbReference type="GO" id="GO:0006355">
    <property type="term" value="P:regulation of DNA-templated transcription"/>
    <property type="evidence" value="ECO:0007669"/>
    <property type="project" value="InterPro"/>
</dbReference>
<evidence type="ECO:0000256" key="37">
    <source>
        <dbReference type="ARBA" id="ARBA00078684"/>
    </source>
</evidence>
<dbReference type="GO" id="GO:0032259">
    <property type="term" value="P:methylation"/>
    <property type="evidence" value="ECO:0007669"/>
    <property type="project" value="UniProtKB-KW"/>
</dbReference>
<feature type="domain" description="C2H2-type" evidence="43">
    <location>
        <begin position="552"/>
        <end position="579"/>
    </location>
</feature>
<evidence type="ECO:0000313" key="48">
    <source>
        <dbReference type="Proteomes" id="UP000694722"/>
    </source>
</evidence>
<evidence type="ECO:0000256" key="33">
    <source>
        <dbReference type="ARBA" id="ARBA00075660"/>
    </source>
</evidence>
<evidence type="ECO:0000256" key="13">
    <source>
        <dbReference type="ARBA" id="ARBA00022679"/>
    </source>
</evidence>
<dbReference type="Gene3D" id="2.170.270.10">
    <property type="entry name" value="SET domain"/>
    <property type="match status" value="1"/>
</dbReference>
<dbReference type="EC" id="2.1.1.361" evidence="8"/>
<dbReference type="PROSITE" id="PS50805">
    <property type="entry name" value="KRAB"/>
    <property type="match status" value="1"/>
</dbReference>
<dbReference type="InterPro" id="IPR046341">
    <property type="entry name" value="SET_dom_sf"/>
</dbReference>
<dbReference type="PROSITE" id="PS50806">
    <property type="entry name" value="KRAB_RELATED"/>
    <property type="match status" value="1"/>
</dbReference>
<dbReference type="GO" id="GO:0005694">
    <property type="term" value="C:chromosome"/>
    <property type="evidence" value="ECO:0007669"/>
    <property type="project" value="UniProtKB-SubCell"/>
</dbReference>
<keyword evidence="14" id="KW-0949">S-adenosyl-L-methionine</keyword>
<keyword evidence="15" id="KW-0479">Metal-binding</keyword>
<dbReference type="InterPro" id="IPR019041">
    <property type="entry name" value="SSXRD_motif"/>
</dbReference>
<keyword evidence="20" id="KW-0805">Transcription regulation</keyword>
<evidence type="ECO:0000256" key="4">
    <source>
        <dbReference type="ARBA" id="ARBA00006991"/>
    </source>
</evidence>
<feature type="compositionally biased region" description="Low complexity" evidence="42">
    <location>
        <begin position="430"/>
        <end position="444"/>
    </location>
</feature>
<feature type="domain" description="C2H2-type" evidence="43">
    <location>
        <begin position="832"/>
        <end position="859"/>
    </location>
</feature>
<feature type="domain" description="C2H2-type" evidence="43">
    <location>
        <begin position="804"/>
        <end position="831"/>
    </location>
</feature>
<keyword evidence="13" id="KW-0808">Transferase</keyword>
<feature type="domain" description="C2H2-type" evidence="43">
    <location>
        <begin position="636"/>
        <end position="663"/>
    </location>
</feature>
<evidence type="ECO:0000256" key="16">
    <source>
        <dbReference type="ARBA" id="ARBA00022737"/>
    </source>
</evidence>
<evidence type="ECO:0000256" key="42">
    <source>
        <dbReference type="SAM" id="MobiDB-lite"/>
    </source>
</evidence>
<evidence type="ECO:0000256" key="34">
    <source>
        <dbReference type="ARBA" id="ARBA00076318"/>
    </source>
</evidence>
<keyword evidence="23" id="KW-0804">Transcription</keyword>
<dbReference type="FunFam" id="2.170.270.10:FF:000031">
    <property type="entry name" value="probable histone-lysine N-methyltransferase PRDM7"/>
    <property type="match status" value="1"/>
</dbReference>
<feature type="domain" description="C2H2-type" evidence="43">
    <location>
        <begin position="580"/>
        <end position="607"/>
    </location>
</feature>
<comment type="catalytic activity">
    <reaction evidence="26">
        <text>L-lysyl-[protein] + S-adenosyl-L-methionine = N(6)-methyl-L-lysyl-[protein] + S-adenosyl-L-homocysteine + H(+)</text>
        <dbReference type="Rhea" id="RHEA:51736"/>
        <dbReference type="Rhea" id="RHEA-COMP:9752"/>
        <dbReference type="Rhea" id="RHEA-COMP:13053"/>
        <dbReference type="ChEBI" id="CHEBI:15378"/>
        <dbReference type="ChEBI" id="CHEBI:29969"/>
        <dbReference type="ChEBI" id="CHEBI:57856"/>
        <dbReference type="ChEBI" id="CHEBI:59789"/>
        <dbReference type="ChEBI" id="CHEBI:61929"/>
    </reaction>
    <physiologicalReaction direction="left-to-right" evidence="26">
        <dbReference type="Rhea" id="RHEA:51737"/>
    </physiologicalReaction>
</comment>
<evidence type="ECO:0000256" key="25">
    <source>
        <dbReference type="ARBA" id="ARBA00023254"/>
    </source>
</evidence>
<evidence type="ECO:0000256" key="6">
    <source>
        <dbReference type="ARBA" id="ARBA00012182"/>
    </source>
</evidence>
<comment type="function">
    <text evidence="1">May be involved in transcriptional regulation.</text>
</comment>
<dbReference type="GO" id="GO:0061982">
    <property type="term" value="P:meiosis I cell cycle process"/>
    <property type="evidence" value="ECO:0007669"/>
    <property type="project" value="UniProtKB-ARBA"/>
</dbReference>
<evidence type="ECO:0000256" key="36">
    <source>
        <dbReference type="ARBA" id="ARBA00076659"/>
    </source>
</evidence>
<dbReference type="CDD" id="cd19193">
    <property type="entry name" value="PR-SET_PRDM7_9"/>
    <property type="match status" value="1"/>
</dbReference>
<dbReference type="PROSITE" id="PS50280">
    <property type="entry name" value="SET"/>
    <property type="match status" value="1"/>
</dbReference>
<sequence>MRPDRRPEESPDPAAGSTERKAAATDAFKDISIYFSKEEWTEMGEWEKIRYRNVKRNYEALTTIGLRAPRPAFMCHRRQAIKPQVDDTEDSDEEWTPRQQVKPCRVAFRVEHNKHQKRVSRVPLSNKSSLKELLTTAEVPETSGSEQAQEPVSPPGEASTSRRRSGQELARRRKDTEARMYSLRERKGHAYQEVGEPRDDDYLYCEKCQNFFIDSCAAHGPPTFVKDSAVDKGHPNRSALTLPPGLRIRPSGIPEAGLGVWNEAHDLPLGLHFGPYEGQVTEDEEAANSGYSWLITKGRNCYEYVDGKDESWANWMRYVNCARDDEEQNLVAFQYHRQIFYRTCRVVRPGCELLVWYGDEYGQELGIKWGSKWKKELTAGITAGPEPKPKIHPCPSCSLAFSSQRFLSQHVERSHPSQSLPRASARRGLQPEGPCPENQQQQQPHPDPHSWDGTSESQDVKEGSKPFLERRRLRKTSRASSYAPEGQMRSSRVRERMTEEEPSAGQKVNPEDTGTLFTVAGESGILRVENRGYGPDSGLIRHLRTHTGEKPHVCSECGRGFSVKSHLITHQRTHTGEKPFVCSECGRGFSVKSHLITHQRTHTGEKPCVCSECGRGFSVKSNFITHQRTHTGEKPFVCRECGRGFSVKSHLITHQRTHTGEKPCVCRKCGRGFSVKSSLITHQRTHTGEKPFVCRECGRGFSEKSSLITHQRTHTGEKPYVCRECGRGFRVKSNFITHQRTHTGEKPYVCRECGRGFSVKSNFITHQRTHTGEKPFVCRECGRGFSVKSSLVTHQRTHTGEKPYVCRECGRGFSEKSHLIRNQRTHTGEKPYVCRECGRGFRVKSNFITHQRTHTGEKPCVCRKCGRGFSVKSHLITHQRTHTGEKPYVCREGE</sequence>
<dbReference type="GO" id="GO:0043565">
    <property type="term" value="F:sequence-specific DNA binding"/>
    <property type="evidence" value="ECO:0007669"/>
    <property type="project" value="UniProtKB-ARBA"/>
</dbReference>
<evidence type="ECO:0000256" key="41">
    <source>
        <dbReference type="PROSITE-ProRule" id="PRU00042"/>
    </source>
</evidence>
<evidence type="ECO:0000256" key="26">
    <source>
        <dbReference type="ARBA" id="ARBA00047738"/>
    </source>
</evidence>
<dbReference type="PROSITE" id="PS50157">
    <property type="entry name" value="ZINC_FINGER_C2H2_2"/>
    <property type="match status" value="13"/>
</dbReference>
<feature type="domain" description="SET" evidence="44">
    <location>
        <begin position="244"/>
        <end position="358"/>
    </location>
</feature>
<feature type="compositionally biased region" description="Basic and acidic residues" evidence="42">
    <location>
        <begin position="165"/>
        <end position="180"/>
    </location>
</feature>
<dbReference type="GO" id="GO:0010845">
    <property type="term" value="P:positive regulation of reciprocal meiotic recombination"/>
    <property type="evidence" value="ECO:0007669"/>
    <property type="project" value="UniProtKB-ARBA"/>
</dbReference>
<accession>A0A8D1E4H3</accession>
<feature type="region of interest" description="Disordered" evidence="42">
    <location>
        <begin position="137"/>
        <end position="180"/>
    </location>
</feature>
<dbReference type="InterPro" id="IPR048414">
    <property type="entry name" value="PDRM9-like_Znf-C2H2"/>
</dbReference>
<feature type="domain" description="C2H2-type" evidence="43">
    <location>
        <begin position="692"/>
        <end position="719"/>
    </location>
</feature>
<feature type="domain" description="C2H2-type" evidence="43">
    <location>
        <begin position="664"/>
        <end position="691"/>
    </location>
</feature>
<evidence type="ECO:0000256" key="10">
    <source>
        <dbReference type="ARBA" id="ARBA00022454"/>
    </source>
</evidence>
<evidence type="ECO:0000259" key="43">
    <source>
        <dbReference type="PROSITE" id="PS50157"/>
    </source>
</evidence>
<evidence type="ECO:0000256" key="15">
    <source>
        <dbReference type="ARBA" id="ARBA00022723"/>
    </source>
</evidence>
<dbReference type="Pfam" id="PF01352">
    <property type="entry name" value="KRAB"/>
    <property type="match status" value="1"/>
</dbReference>
<dbReference type="InterPro" id="IPR036051">
    <property type="entry name" value="KRAB_dom_sf"/>
</dbReference>
<feature type="domain" description="C2H2-type" evidence="43">
    <location>
        <begin position="720"/>
        <end position="747"/>
    </location>
</feature>
<comment type="subcellular location">
    <subcellularLocation>
        <location evidence="3">Chromosome</location>
    </subcellularLocation>
    <subcellularLocation>
        <location evidence="2">Nucleus</location>
    </subcellularLocation>
</comment>
<evidence type="ECO:0000256" key="24">
    <source>
        <dbReference type="ARBA" id="ARBA00023242"/>
    </source>
</evidence>
<dbReference type="Ensembl" id="ENSSSCT00040038238.1">
    <property type="protein sequence ID" value="ENSSSCP00040015953.1"/>
    <property type="gene ID" value="ENSSSCG00040028478.1"/>
</dbReference>
<feature type="region of interest" description="Disordered" evidence="42">
    <location>
        <begin position="408"/>
        <end position="514"/>
    </location>
</feature>
<keyword evidence="22" id="KW-0010">Activator</keyword>
<evidence type="ECO:0000256" key="20">
    <source>
        <dbReference type="ARBA" id="ARBA00023015"/>
    </source>
</evidence>
<dbReference type="GO" id="GO:0140944">
    <property type="term" value="F:histone H4K20 monomethyltransferase activity"/>
    <property type="evidence" value="ECO:0007669"/>
    <property type="project" value="UniProtKB-EC"/>
</dbReference>
<comment type="catalytic activity">
    <reaction evidence="30">
        <text>L-lysyl(9)-[histone H3] + 3 S-adenosyl-L-methionine = N(6),N(6),N(6)-trimethyl-L-lysyl(9)-[histone H3] + 3 S-adenosyl-L-homocysteine + 3 H(+)</text>
        <dbReference type="Rhea" id="RHEA:60276"/>
        <dbReference type="Rhea" id="RHEA-COMP:15538"/>
        <dbReference type="Rhea" id="RHEA-COMP:15546"/>
        <dbReference type="ChEBI" id="CHEBI:15378"/>
        <dbReference type="ChEBI" id="CHEBI:29969"/>
        <dbReference type="ChEBI" id="CHEBI:57856"/>
        <dbReference type="ChEBI" id="CHEBI:59789"/>
        <dbReference type="ChEBI" id="CHEBI:61961"/>
        <dbReference type="EC" id="2.1.1.355"/>
    </reaction>
    <physiologicalReaction direction="left-to-right" evidence="30">
        <dbReference type="Rhea" id="RHEA:60277"/>
    </physiologicalReaction>
</comment>
<evidence type="ECO:0000256" key="31">
    <source>
        <dbReference type="ARBA" id="ARBA00052951"/>
    </source>
</evidence>
<feature type="domain" description="C2H2-type" evidence="43">
    <location>
        <begin position="860"/>
        <end position="887"/>
    </location>
</feature>
<feature type="domain" description="C2H2-type" evidence="43">
    <location>
        <begin position="748"/>
        <end position="775"/>
    </location>
</feature>